<dbReference type="Gene3D" id="3.40.50.720">
    <property type="entry name" value="NAD(P)-binding Rossmann-like Domain"/>
    <property type="match status" value="1"/>
</dbReference>
<dbReference type="EMBL" id="JAAXKY010000147">
    <property type="protein sequence ID" value="NMH81417.1"/>
    <property type="molecule type" value="Genomic_DNA"/>
</dbReference>
<comment type="caution">
    <text evidence="4">The sequence shown here is derived from an EMBL/GenBank/DDBJ whole genome shotgun (WGS) entry which is preliminary data.</text>
</comment>
<keyword evidence="2" id="KW-0560">Oxidoreductase</keyword>
<feature type="domain" description="Enoyl reductase (ER)" evidence="3">
    <location>
        <begin position="10"/>
        <end position="325"/>
    </location>
</feature>
<evidence type="ECO:0000313" key="4">
    <source>
        <dbReference type="EMBL" id="NMH81417.1"/>
    </source>
</evidence>
<proteinExistence type="predicted"/>
<dbReference type="InterPro" id="IPR013154">
    <property type="entry name" value="ADH-like_N"/>
</dbReference>
<dbReference type="Gene3D" id="3.90.180.10">
    <property type="entry name" value="Medium-chain alcohol dehydrogenases, catalytic domain"/>
    <property type="match status" value="1"/>
</dbReference>
<dbReference type="RefSeq" id="WP_169399455.1">
    <property type="nucleotide sequence ID" value="NZ_BAAAJH010000020.1"/>
</dbReference>
<name>A0ABX1RM01_9PSEU</name>
<dbReference type="Pfam" id="PF08240">
    <property type="entry name" value="ADH_N"/>
    <property type="match status" value="1"/>
</dbReference>
<dbReference type="Pfam" id="PF13602">
    <property type="entry name" value="ADH_zinc_N_2"/>
    <property type="match status" value="1"/>
</dbReference>
<dbReference type="SMART" id="SM00829">
    <property type="entry name" value="PKS_ER"/>
    <property type="match status" value="1"/>
</dbReference>
<accession>A0ABX1RM01</accession>
<gene>
    <name evidence="4" type="ORF">HF577_30540</name>
</gene>
<dbReference type="InterPro" id="IPR011032">
    <property type="entry name" value="GroES-like_sf"/>
</dbReference>
<dbReference type="Proteomes" id="UP001296706">
    <property type="component" value="Unassembled WGS sequence"/>
</dbReference>
<keyword evidence="5" id="KW-1185">Reference proteome</keyword>
<dbReference type="SUPFAM" id="SSF50129">
    <property type="entry name" value="GroES-like"/>
    <property type="match status" value="1"/>
</dbReference>
<organism evidence="4 5">
    <name type="scientific">Pseudonocardia xinjiangensis</name>
    <dbReference type="NCBI Taxonomy" id="75289"/>
    <lineage>
        <taxon>Bacteria</taxon>
        <taxon>Bacillati</taxon>
        <taxon>Actinomycetota</taxon>
        <taxon>Actinomycetes</taxon>
        <taxon>Pseudonocardiales</taxon>
        <taxon>Pseudonocardiaceae</taxon>
        <taxon>Pseudonocardia</taxon>
    </lineage>
</organism>
<evidence type="ECO:0000256" key="1">
    <source>
        <dbReference type="ARBA" id="ARBA00022857"/>
    </source>
</evidence>
<reference evidence="4 5" key="1">
    <citation type="submission" date="2020-04" db="EMBL/GenBank/DDBJ databases">
        <authorList>
            <person name="Klaysubun C."/>
            <person name="Duangmal K."/>
            <person name="Lipun K."/>
        </authorList>
    </citation>
    <scope>NUCLEOTIDE SEQUENCE [LARGE SCALE GENOMIC DNA]</scope>
    <source>
        <strain evidence="4 5">JCM 11839</strain>
    </source>
</reference>
<protein>
    <submittedName>
        <fullName evidence="4">Zinc-binding dehydrogenase</fullName>
    </submittedName>
</protein>
<dbReference type="InterPro" id="IPR020843">
    <property type="entry name" value="ER"/>
</dbReference>
<sequence length="327" mass="33299">MHAAVVTRFGEPGVFELTELPDPVPGPGQISIDVSHAAVGLIDVFIRQGLYKERAGLPQPPYVPGLEVAGTIRALGDGVEGFRVGEPVVTLSGTGAEGGYASVEVVPAALTAGLEGTGVDPAVAAAAVPNAATAYLALTGVAHLQPGERVLVHGALGGLASAFPGVARTLGAAGVVGTVRRSSLAAAQASALPYDEIVVGEDLVEAVGEQRFDVVVDPVGGRLRTDSLQVMAPMGRMLLVGNAGGDWEHTVPTNTLWGANLALLGFAVGFYLPAHPELVRPAVQGAVDAIRQGLVDIRTETLPLAEAAEAHRRLENGSVGGRVLLAP</sequence>
<evidence type="ECO:0000313" key="5">
    <source>
        <dbReference type="Proteomes" id="UP001296706"/>
    </source>
</evidence>
<evidence type="ECO:0000259" key="3">
    <source>
        <dbReference type="SMART" id="SM00829"/>
    </source>
</evidence>
<evidence type="ECO:0000256" key="2">
    <source>
        <dbReference type="ARBA" id="ARBA00023002"/>
    </source>
</evidence>
<dbReference type="SUPFAM" id="SSF51735">
    <property type="entry name" value="NAD(P)-binding Rossmann-fold domains"/>
    <property type="match status" value="1"/>
</dbReference>
<keyword evidence="1" id="KW-0521">NADP</keyword>
<dbReference type="PANTHER" id="PTHR48106">
    <property type="entry name" value="QUINONE OXIDOREDUCTASE PIG3-RELATED"/>
    <property type="match status" value="1"/>
</dbReference>
<dbReference type="InterPro" id="IPR036291">
    <property type="entry name" value="NAD(P)-bd_dom_sf"/>
</dbReference>